<evidence type="ECO:0000256" key="3">
    <source>
        <dbReference type="ARBA" id="ARBA00022741"/>
    </source>
</evidence>
<dbReference type="InterPro" id="IPR011009">
    <property type="entry name" value="Kinase-like_dom_sf"/>
</dbReference>
<gene>
    <name evidence="6" type="ORF">FIBSPDRAFT_1039994</name>
</gene>
<dbReference type="Proteomes" id="UP000076532">
    <property type="component" value="Unassembled WGS sequence"/>
</dbReference>
<keyword evidence="2" id="KW-0808">Transferase</keyword>
<evidence type="ECO:0000256" key="1">
    <source>
        <dbReference type="ARBA" id="ARBA00010165"/>
    </source>
</evidence>
<keyword evidence="4" id="KW-0418">Kinase</keyword>
<dbReference type="Pfam" id="PF02958">
    <property type="entry name" value="EcKL"/>
    <property type="match status" value="1"/>
</dbReference>
<organism evidence="6 7">
    <name type="scientific">Athelia psychrophila</name>
    <dbReference type="NCBI Taxonomy" id="1759441"/>
    <lineage>
        <taxon>Eukaryota</taxon>
        <taxon>Fungi</taxon>
        <taxon>Dikarya</taxon>
        <taxon>Basidiomycota</taxon>
        <taxon>Agaricomycotina</taxon>
        <taxon>Agaricomycetes</taxon>
        <taxon>Agaricomycetidae</taxon>
        <taxon>Atheliales</taxon>
        <taxon>Atheliaceae</taxon>
        <taxon>Athelia</taxon>
    </lineage>
</organism>
<sequence length="370" mass="40814">MQANRPISDQDQDQFKLNLTTADGTRSYLEKHLSLNVEAVERLSGGFINFVWRAKLGTPYEGQNSIVVKHAPPFTAMDSSLNVAVERLKFEYDSLKMIGSEPSIAGEDALISVPSVYHHDNIKHVLIMQDVGTMSTLRDFMGASPPPPTDMAALIGCQLATFIAGLHNWGRNNESARAGLSANAYGRTVMDLCGYQTVVPNATASGILDPLLSTAMAALAERDKTSEETAIMGDFWALNVLVDIDMSASGEKALKNIWIVDWEACRYGSPAVDVATFAGDCYLISRIHNETATDAMRRNFLGTYVALAKVDPMEVVIGMGTMWIMWTKYQEDIGEAEKRERVAKGVEYIHKGWERSREWLPVSLAQELIA</sequence>
<evidence type="ECO:0000256" key="2">
    <source>
        <dbReference type="ARBA" id="ARBA00022679"/>
    </source>
</evidence>
<dbReference type="EMBL" id="KV417507">
    <property type="protein sequence ID" value="KZP27682.1"/>
    <property type="molecule type" value="Genomic_DNA"/>
</dbReference>
<dbReference type="OrthoDB" id="25129at2759"/>
<dbReference type="Gene3D" id="3.90.1200.10">
    <property type="match status" value="1"/>
</dbReference>
<dbReference type="AlphaFoldDB" id="A0A166QY36"/>
<dbReference type="GO" id="GO:0016301">
    <property type="term" value="F:kinase activity"/>
    <property type="evidence" value="ECO:0007669"/>
    <property type="project" value="UniProtKB-KW"/>
</dbReference>
<keyword evidence="3" id="KW-0547">Nucleotide-binding</keyword>
<protein>
    <submittedName>
        <fullName evidence="6">Uncharacterized protein</fullName>
    </submittedName>
</protein>
<evidence type="ECO:0000256" key="5">
    <source>
        <dbReference type="ARBA" id="ARBA00022840"/>
    </source>
</evidence>
<dbReference type="Gene3D" id="3.30.200.20">
    <property type="entry name" value="Phosphorylase Kinase, domain 1"/>
    <property type="match status" value="1"/>
</dbReference>
<evidence type="ECO:0000313" key="7">
    <source>
        <dbReference type="Proteomes" id="UP000076532"/>
    </source>
</evidence>
<dbReference type="GO" id="GO:0005524">
    <property type="term" value="F:ATP binding"/>
    <property type="evidence" value="ECO:0007669"/>
    <property type="project" value="UniProtKB-KW"/>
</dbReference>
<evidence type="ECO:0000313" key="6">
    <source>
        <dbReference type="EMBL" id="KZP27682.1"/>
    </source>
</evidence>
<proteinExistence type="inferred from homology"/>
<name>A0A166QY36_9AGAM</name>
<dbReference type="PANTHER" id="PTHR34273">
    <property type="entry name" value="METHYLTHIORIBOSE KINASE"/>
    <property type="match status" value="1"/>
</dbReference>
<comment type="similarity">
    <text evidence="1">Belongs to the methylthioribose kinase family.</text>
</comment>
<dbReference type="SUPFAM" id="SSF56112">
    <property type="entry name" value="Protein kinase-like (PK-like)"/>
    <property type="match status" value="1"/>
</dbReference>
<evidence type="ECO:0000256" key="4">
    <source>
        <dbReference type="ARBA" id="ARBA00022777"/>
    </source>
</evidence>
<reference evidence="6 7" key="1">
    <citation type="journal article" date="2016" name="Mol. Biol. Evol.">
        <title>Comparative Genomics of Early-Diverging Mushroom-Forming Fungi Provides Insights into the Origins of Lignocellulose Decay Capabilities.</title>
        <authorList>
            <person name="Nagy L.G."/>
            <person name="Riley R."/>
            <person name="Tritt A."/>
            <person name="Adam C."/>
            <person name="Daum C."/>
            <person name="Floudas D."/>
            <person name="Sun H."/>
            <person name="Yadav J.S."/>
            <person name="Pangilinan J."/>
            <person name="Larsson K.H."/>
            <person name="Matsuura K."/>
            <person name="Barry K."/>
            <person name="Labutti K."/>
            <person name="Kuo R."/>
            <person name="Ohm R.A."/>
            <person name="Bhattacharya S.S."/>
            <person name="Shirouzu T."/>
            <person name="Yoshinaga Y."/>
            <person name="Martin F.M."/>
            <person name="Grigoriev I.V."/>
            <person name="Hibbett D.S."/>
        </authorList>
    </citation>
    <scope>NUCLEOTIDE SEQUENCE [LARGE SCALE GENOMIC DNA]</scope>
    <source>
        <strain evidence="6 7">CBS 109695</strain>
    </source>
</reference>
<keyword evidence="7" id="KW-1185">Reference proteome</keyword>
<accession>A0A166QY36</accession>
<dbReference type="PANTHER" id="PTHR34273:SF2">
    <property type="entry name" value="METHYLTHIORIBOSE KINASE"/>
    <property type="match status" value="1"/>
</dbReference>
<keyword evidence="5" id="KW-0067">ATP-binding</keyword>
<dbReference type="STRING" id="436010.A0A166QY36"/>
<dbReference type="InterPro" id="IPR004119">
    <property type="entry name" value="EcKL"/>
</dbReference>